<dbReference type="Pfam" id="PF00098">
    <property type="entry name" value="zf-CCHC"/>
    <property type="match status" value="1"/>
</dbReference>
<keyword evidence="1" id="KW-0863">Zinc-finger</keyword>
<feature type="domain" description="CCHC-type" evidence="3">
    <location>
        <begin position="380"/>
        <end position="396"/>
    </location>
</feature>
<organism evidence="4 5">
    <name type="scientific">Molorchus minor</name>
    <dbReference type="NCBI Taxonomy" id="1323400"/>
    <lineage>
        <taxon>Eukaryota</taxon>
        <taxon>Metazoa</taxon>
        <taxon>Ecdysozoa</taxon>
        <taxon>Arthropoda</taxon>
        <taxon>Hexapoda</taxon>
        <taxon>Insecta</taxon>
        <taxon>Pterygota</taxon>
        <taxon>Neoptera</taxon>
        <taxon>Endopterygota</taxon>
        <taxon>Coleoptera</taxon>
        <taxon>Polyphaga</taxon>
        <taxon>Cucujiformia</taxon>
        <taxon>Chrysomeloidea</taxon>
        <taxon>Cerambycidae</taxon>
        <taxon>Lamiinae</taxon>
        <taxon>Monochamini</taxon>
        <taxon>Molorchus</taxon>
    </lineage>
</organism>
<dbReference type="SMART" id="SM00343">
    <property type="entry name" value="ZnF_C2HC"/>
    <property type="match status" value="2"/>
</dbReference>
<feature type="region of interest" description="Disordered" evidence="2">
    <location>
        <begin position="107"/>
        <end position="147"/>
    </location>
</feature>
<feature type="compositionally biased region" description="Acidic residues" evidence="2">
    <location>
        <begin position="107"/>
        <end position="140"/>
    </location>
</feature>
<gene>
    <name evidence="4" type="ORF">NQ317_015321</name>
</gene>
<sequence length="432" mass="49505">MATLGNISNVEYNITKGNLKAVEALHVIAFGHQGQPRRTRKALRTFSGFGLDKNSDEYLAKLNDVKDKLELADLISVCHILDLDYSGDKNDVADRICSFLIDLEYDEKEEDDEQEDEENDDVEKDEEKDDEDDAEEEEEVERGIVKHRSTRCRESGKAEPFSLTFRDVEDRIRPFDEKDEYPVHKWIADFEEVADITGWNPLQKLIFAKKSLKGLAKLFVQSENGIKTWSTLKKRLIDEFEVKVSSANIHKLLMNRRKKKEESVQEYVLTMREIGSRANIEHEVVMQYIIDGIQDETSNKIVLYGAKTFSEFKEKVKLYENIQKKRHISGQSSGPSTFKGKKEVKRETDFKKENSRGCCFNCGEKGHKSQDCPHKSKGVKCFGCNGFGHIATKCPKKSTSTKDGASKPSSSRRSKRYRSDAQECPEVKNRQC</sequence>
<dbReference type="InterPro" id="IPR036875">
    <property type="entry name" value="Znf_CCHC_sf"/>
</dbReference>
<name>A0ABQ9JBV4_9CUCU</name>
<keyword evidence="1" id="KW-0862">Zinc</keyword>
<dbReference type="Gene3D" id="4.10.60.10">
    <property type="entry name" value="Zinc finger, CCHC-type"/>
    <property type="match status" value="1"/>
</dbReference>
<dbReference type="InterPro" id="IPR005162">
    <property type="entry name" value="Retrotrans_gag_dom"/>
</dbReference>
<protein>
    <recommendedName>
        <fullName evidence="3">CCHC-type domain-containing protein</fullName>
    </recommendedName>
</protein>
<feature type="region of interest" description="Disordered" evidence="2">
    <location>
        <begin position="391"/>
        <end position="432"/>
    </location>
</feature>
<accession>A0ABQ9JBV4</accession>
<keyword evidence="5" id="KW-1185">Reference proteome</keyword>
<feature type="region of interest" description="Disordered" evidence="2">
    <location>
        <begin position="326"/>
        <end position="348"/>
    </location>
</feature>
<feature type="domain" description="CCHC-type" evidence="3">
    <location>
        <begin position="359"/>
        <end position="373"/>
    </location>
</feature>
<evidence type="ECO:0000256" key="1">
    <source>
        <dbReference type="PROSITE-ProRule" id="PRU00047"/>
    </source>
</evidence>
<dbReference type="PROSITE" id="PS50158">
    <property type="entry name" value="ZF_CCHC"/>
    <property type="match status" value="2"/>
</dbReference>
<dbReference type="SUPFAM" id="SSF57756">
    <property type="entry name" value="Retrovirus zinc finger-like domains"/>
    <property type="match status" value="1"/>
</dbReference>
<keyword evidence="1" id="KW-0479">Metal-binding</keyword>
<proteinExistence type="predicted"/>
<dbReference type="PANTHER" id="PTHR33223">
    <property type="entry name" value="CCHC-TYPE DOMAIN-CONTAINING PROTEIN"/>
    <property type="match status" value="1"/>
</dbReference>
<dbReference type="EMBL" id="JAPWTJ010000789">
    <property type="protein sequence ID" value="KAJ8975634.1"/>
    <property type="molecule type" value="Genomic_DNA"/>
</dbReference>
<evidence type="ECO:0000313" key="5">
    <source>
        <dbReference type="Proteomes" id="UP001162164"/>
    </source>
</evidence>
<evidence type="ECO:0000256" key="2">
    <source>
        <dbReference type="SAM" id="MobiDB-lite"/>
    </source>
</evidence>
<dbReference type="Proteomes" id="UP001162164">
    <property type="component" value="Unassembled WGS sequence"/>
</dbReference>
<reference evidence="4" key="1">
    <citation type="journal article" date="2023" name="Insect Mol. Biol.">
        <title>Genome sequencing provides insights into the evolution of gene families encoding plant cell wall-degrading enzymes in longhorned beetles.</title>
        <authorList>
            <person name="Shin N.R."/>
            <person name="Okamura Y."/>
            <person name="Kirsch R."/>
            <person name="Pauchet Y."/>
        </authorList>
    </citation>
    <scope>NUCLEOTIDE SEQUENCE</scope>
    <source>
        <strain evidence="4">MMC_N1</strain>
    </source>
</reference>
<comment type="caution">
    <text evidence="4">The sequence shown here is derived from an EMBL/GenBank/DDBJ whole genome shotgun (WGS) entry which is preliminary data.</text>
</comment>
<dbReference type="Pfam" id="PF03732">
    <property type="entry name" value="Retrotrans_gag"/>
    <property type="match status" value="1"/>
</dbReference>
<evidence type="ECO:0000313" key="4">
    <source>
        <dbReference type="EMBL" id="KAJ8975634.1"/>
    </source>
</evidence>
<evidence type="ECO:0000259" key="3">
    <source>
        <dbReference type="PROSITE" id="PS50158"/>
    </source>
</evidence>
<dbReference type="InterPro" id="IPR001878">
    <property type="entry name" value="Znf_CCHC"/>
</dbReference>
<dbReference type="PANTHER" id="PTHR33223:SF6">
    <property type="entry name" value="CCHC-TYPE DOMAIN-CONTAINING PROTEIN"/>
    <property type="match status" value="1"/>
</dbReference>
<feature type="compositionally biased region" description="Basic and acidic residues" evidence="2">
    <location>
        <begin position="417"/>
        <end position="432"/>
    </location>
</feature>